<dbReference type="Pfam" id="PF00106">
    <property type="entry name" value="adh_short"/>
    <property type="match status" value="1"/>
</dbReference>
<dbReference type="InterPro" id="IPR036291">
    <property type="entry name" value="NAD(P)-bd_dom_sf"/>
</dbReference>
<comment type="similarity">
    <text evidence="1 4">Belongs to the short-chain dehydrogenases/reductases (SDR) family.</text>
</comment>
<keyword evidence="2" id="KW-0521">NADP</keyword>
<evidence type="ECO:0000256" key="3">
    <source>
        <dbReference type="ARBA" id="ARBA00023002"/>
    </source>
</evidence>
<evidence type="ECO:0000256" key="2">
    <source>
        <dbReference type="ARBA" id="ARBA00022857"/>
    </source>
</evidence>
<evidence type="ECO:0000256" key="1">
    <source>
        <dbReference type="ARBA" id="ARBA00006484"/>
    </source>
</evidence>
<reference evidence="5 6" key="1">
    <citation type="submission" date="2017-11" db="EMBL/GenBank/DDBJ databases">
        <title>Infants hospitalized years apart are colonized by the same room-sourced microbial strains.</title>
        <authorList>
            <person name="Brooks B."/>
            <person name="Olm M.R."/>
            <person name="Firek B.A."/>
            <person name="Baker R."/>
            <person name="Thomas B.C."/>
            <person name="Morowitz M.J."/>
            <person name="Banfield J.F."/>
        </authorList>
    </citation>
    <scope>NUCLEOTIDE SEQUENCE [LARGE SCALE GENOMIC DNA]</scope>
    <source>
        <strain evidence="5">S2_009_000_R2_76</strain>
    </source>
</reference>
<dbReference type="EMBL" id="QFOI01000284">
    <property type="protein sequence ID" value="PZP45140.1"/>
    <property type="molecule type" value="Genomic_DNA"/>
</dbReference>
<name>A0A2W5EUX6_9SPHI</name>
<evidence type="ECO:0000256" key="4">
    <source>
        <dbReference type="RuleBase" id="RU000363"/>
    </source>
</evidence>
<sequence>MIQKNGSDERQVGTVTLVTGANQGIGLQIAKELAASGHIVYLGSRDIQKGELAAQTIDGNVHPIQLDVTDATSINNAVEKIKNEKGYLDLLINNAAISHIDLPGRTINSLEEGILSARASVASIEEMKAVWETNVFGVLALTQAMLPLLRKSKSARILNISSGVGSLTLNSDTNFPYRQGFGVIYPASKTALNAITVALAIELEPENIKVNAASPGFTNTALNNFQGTDSIEVGSQNPIRAALELDGPTCTFTGPDGVMPW</sequence>
<accession>A0A2W5EUX6</accession>
<keyword evidence="3" id="KW-0560">Oxidoreductase</keyword>
<proteinExistence type="inferred from homology"/>
<gene>
    <name evidence="5" type="ORF">DI598_13750</name>
</gene>
<organism evidence="5 6">
    <name type="scientific">Pseudopedobacter saltans</name>
    <dbReference type="NCBI Taxonomy" id="151895"/>
    <lineage>
        <taxon>Bacteria</taxon>
        <taxon>Pseudomonadati</taxon>
        <taxon>Bacteroidota</taxon>
        <taxon>Sphingobacteriia</taxon>
        <taxon>Sphingobacteriales</taxon>
        <taxon>Sphingobacteriaceae</taxon>
        <taxon>Pseudopedobacter</taxon>
    </lineage>
</organism>
<dbReference type="AlphaFoldDB" id="A0A2W5EUX6"/>
<dbReference type="PRINTS" id="PR00081">
    <property type="entry name" value="GDHRDH"/>
</dbReference>
<dbReference type="SUPFAM" id="SSF51735">
    <property type="entry name" value="NAD(P)-binding Rossmann-fold domains"/>
    <property type="match status" value="1"/>
</dbReference>
<dbReference type="Gene3D" id="3.40.50.720">
    <property type="entry name" value="NAD(P)-binding Rossmann-like Domain"/>
    <property type="match status" value="1"/>
</dbReference>
<dbReference type="PROSITE" id="PS00061">
    <property type="entry name" value="ADH_SHORT"/>
    <property type="match status" value="1"/>
</dbReference>
<dbReference type="PRINTS" id="PR00080">
    <property type="entry name" value="SDRFAMILY"/>
</dbReference>
<evidence type="ECO:0000313" key="6">
    <source>
        <dbReference type="Proteomes" id="UP000249645"/>
    </source>
</evidence>
<dbReference type="InterPro" id="IPR020904">
    <property type="entry name" value="Sc_DH/Rdtase_CS"/>
</dbReference>
<dbReference type="InterPro" id="IPR002347">
    <property type="entry name" value="SDR_fam"/>
</dbReference>
<dbReference type="PANTHER" id="PTHR43490">
    <property type="entry name" value="(+)-NEOMENTHOL DEHYDROGENASE"/>
    <property type="match status" value="1"/>
</dbReference>
<dbReference type="Proteomes" id="UP000249645">
    <property type="component" value="Unassembled WGS sequence"/>
</dbReference>
<dbReference type="PANTHER" id="PTHR43490:SF99">
    <property type="entry name" value="SHORT-CHAIN DEHYDROGENASE_REDUCTASE"/>
    <property type="match status" value="1"/>
</dbReference>
<comment type="caution">
    <text evidence="5">The sequence shown here is derived from an EMBL/GenBank/DDBJ whole genome shotgun (WGS) entry which is preliminary data.</text>
</comment>
<dbReference type="GO" id="GO:0016491">
    <property type="term" value="F:oxidoreductase activity"/>
    <property type="evidence" value="ECO:0007669"/>
    <property type="project" value="UniProtKB-KW"/>
</dbReference>
<evidence type="ECO:0000313" key="5">
    <source>
        <dbReference type="EMBL" id="PZP45140.1"/>
    </source>
</evidence>
<protein>
    <submittedName>
        <fullName evidence="5">Dehydrogenase</fullName>
    </submittedName>
</protein>